<gene>
    <name evidence="7" type="primary">exbD</name>
    <name evidence="7" type="ORF">SCFA_270035</name>
</gene>
<dbReference type="PANTHER" id="PTHR30558:SF3">
    <property type="entry name" value="BIOPOLYMER TRANSPORT PROTEIN EXBD-RELATED"/>
    <property type="match status" value="1"/>
</dbReference>
<keyword evidence="4 6" id="KW-1133">Transmembrane helix</keyword>
<evidence type="ECO:0000256" key="6">
    <source>
        <dbReference type="SAM" id="Phobius"/>
    </source>
</evidence>
<dbReference type="InterPro" id="IPR003400">
    <property type="entry name" value="ExbD"/>
</dbReference>
<dbReference type="AlphaFoldDB" id="A0A485M560"/>
<dbReference type="GO" id="GO:0005886">
    <property type="term" value="C:plasma membrane"/>
    <property type="evidence" value="ECO:0007669"/>
    <property type="project" value="UniProtKB-SubCell"/>
</dbReference>
<dbReference type="Pfam" id="PF02472">
    <property type="entry name" value="ExbD"/>
    <property type="match status" value="1"/>
</dbReference>
<comment type="subcellular location">
    <subcellularLocation>
        <location evidence="1">Cell membrane</location>
        <topology evidence="1">Single-pass membrane protein</topology>
    </subcellularLocation>
</comment>
<evidence type="ECO:0000256" key="5">
    <source>
        <dbReference type="ARBA" id="ARBA00023136"/>
    </source>
</evidence>
<keyword evidence="5 6" id="KW-0472">Membrane</keyword>
<evidence type="ECO:0000313" key="7">
    <source>
        <dbReference type="EMBL" id="VFU14256.1"/>
    </source>
</evidence>
<dbReference type="PANTHER" id="PTHR30558">
    <property type="entry name" value="EXBD MEMBRANE COMPONENT OF PMF-DRIVEN MACROMOLECULE IMPORT SYSTEM"/>
    <property type="match status" value="1"/>
</dbReference>
<dbReference type="SUPFAM" id="SSF52172">
    <property type="entry name" value="CheY-like"/>
    <property type="match status" value="1"/>
</dbReference>
<dbReference type="GO" id="GO:0022857">
    <property type="term" value="F:transmembrane transporter activity"/>
    <property type="evidence" value="ECO:0007669"/>
    <property type="project" value="InterPro"/>
</dbReference>
<evidence type="ECO:0000256" key="3">
    <source>
        <dbReference type="ARBA" id="ARBA00022692"/>
    </source>
</evidence>
<proteinExistence type="predicted"/>
<protein>
    <submittedName>
        <fullName evidence="7">Biopolymer transport protein ExbD</fullName>
    </submittedName>
</protein>
<reference evidence="7" key="1">
    <citation type="submission" date="2019-03" db="EMBL/GenBank/DDBJ databases">
        <authorList>
            <person name="Hao L."/>
        </authorList>
    </citation>
    <scope>NUCLEOTIDE SEQUENCE</scope>
</reference>
<keyword evidence="2" id="KW-1003">Cell membrane</keyword>
<keyword evidence="3 6" id="KW-0812">Transmembrane</keyword>
<evidence type="ECO:0000256" key="2">
    <source>
        <dbReference type="ARBA" id="ARBA00022475"/>
    </source>
</evidence>
<name>A0A485M560_9ZZZZ</name>
<sequence>MKFRRKRDKNISAIDITPLVDVVFLLLIFFMLSLGSPLKLSEVSIPESKSGDSMTREAITVALSDRGLFIDGAVSGEEMLELLPTDTDIVILADKNIPYFRVMAVLDTLRSSGHERISLATRPLKN</sequence>
<feature type="transmembrane region" description="Helical" evidence="6">
    <location>
        <begin position="12"/>
        <end position="34"/>
    </location>
</feature>
<dbReference type="Gene3D" id="3.30.420.270">
    <property type="match status" value="1"/>
</dbReference>
<dbReference type="EMBL" id="CAADRM010000089">
    <property type="protein sequence ID" value="VFU14256.1"/>
    <property type="molecule type" value="Genomic_DNA"/>
</dbReference>
<accession>A0A485M560</accession>
<evidence type="ECO:0000256" key="4">
    <source>
        <dbReference type="ARBA" id="ARBA00022989"/>
    </source>
</evidence>
<organism evidence="7">
    <name type="scientific">anaerobic digester metagenome</name>
    <dbReference type="NCBI Taxonomy" id="1263854"/>
    <lineage>
        <taxon>unclassified sequences</taxon>
        <taxon>metagenomes</taxon>
        <taxon>ecological metagenomes</taxon>
    </lineage>
</organism>
<evidence type="ECO:0000256" key="1">
    <source>
        <dbReference type="ARBA" id="ARBA00004162"/>
    </source>
</evidence>
<dbReference type="InterPro" id="IPR011006">
    <property type="entry name" value="CheY-like_superfamily"/>
</dbReference>